<dbReference type="EMBL" id="JBHSWJ010000002">
    <property type="protein sequence ID" value="MFC6712669.1"/>
    <property type="molecule type" value="Genomic_DNA"/>
</dbReference>
<accession>A0ABW2APP7</accession>
<dbReference type="InterPro" id="IPR032710">
    <property type="entry name" value="NTF2-like_dom_sf"/>
</dbReference>
<organism evidence="1 2">
    <name type="scientific">Branchiibius cervicis</name>
    <dbReference type="NCBI Taxonomy" id="908252"/>
    <lineage>
        <taxon>Bacteria</taxon>
        <taxon>Bacillati</taxon>
        <taxon>Actinomycetota</taxon>
        <taxon>Actinomycetes</taxon>
        <taxon>Micrococcales</taxon>
        <taxon>Dermacoccaceae</taxon>
        <taxon>Branchiibius</taxon>
    </lineage>
</organism>
<proteinExistence type="predicted"/>
<dbReference type="SUPFAM" id="SSF54427">
    <property type="entry name" value="NTF2-like"/>
    <property type="match status" value="1"/>
</dbReference>
<gene>
    <name evidence="1" type="ORF">ACFQBT_01905</name>
</gene>
<dbReference type="Gene3D" id="3.10.450.50">
    <property type="match status" value="1"/>
</dbReference>
<comment type="caution">
    <text evidence="1">The sequence shown here is derived from an EMBL/GenBank/DDBJ whole genome shotgun (WGS) entry which is preliminary data.</text>
</comment>
<protein>
    <submittedName>
        <fullName evidence="1">Nuclear transport factor 2 family protein</fullName>
    </submittedName>
</protein>
<dbReference type="Proteomes" id="UP001596356">
    <property type="component" value="Unassembled WGS sequence"/>
</dbReference>
<reference evidence="2" key="1">
    <citation type="journal article" date="2019" name="Int. J. Syst. Evol. Microbiol.">
        <title>The Global Catalogue of Microorganisms (GCM) 10K type strain sequencing project: providing services to taxonomists for standard genome sequencing and annotation.</title>
        <authorList>
            <consortium name="The Broad Institute Genomics Platform"/>
            <consortium name="The Broad Institute Genome Sequencing Center for Infectious Disease"/>
            <person name="Wu L."/>
            <person name="Ma J."/>
        </authorList>
    </citation>
    <scope>NUCLEOTIDE SEQUENCE [LARGE SCALE GENOMIC DNA]</scope>
    <source>
        <strain evidence="2">NBRC 106593</strain>
    </source>
</reference>
<name>A0ABW2APP7_9MICO</name>
<sequence length="135" mass="15266">MSAKDLLIEMFDRMVVAKDASLLEHYYDPGFRLATNGATQTYAEFAAGHETVYATAIGYDIRYDDAAWVEGADRVAGRVWITTTRPGEEPTEVEVVLIATLKDGRIHRLWELTWPDWSQLKAFESYQEAAGSMRT</sequence>
<keyword evidence="2" id="KW-1185">Reference proteome</keyword>
<evidence type="ECO:0000313" key="1">
    <source>
        <dbReference type="EMBL" id="MFC6712669.1"/>
    </source>
</evidence>
<dbReference type="RefSeq" id="WP_377820140.1">
    <property type="nucleotide sequence ID" value="NZ_JBHSWJ010000002.1"/>
</dbReference>
<evidence type="ECO:0000313" key="2">
    <source>
        <dbReference type="Proteomes" id="UP001596356"/>
    </source>
</evidence>